<evidence type="ECO:0000313" key="2">
    <source>
        <dbReference type="EMBL" id="EXV02081.1"/>
    </source>
</evidence>
<evidence type="ECO:0000313" key="3">
    <source>
        <dbReference type="Proteomes" id="UP000030151"/>
    </source>
</evidence>
<dbReference type="Proteomes" id="UP000030151">
    <property type="component" value="Unassembled WGS sequence"/>
</dbReference>
<dbReference type="PANTHER" id="PTHR39290:SF6">
    <property type="entry name" value="S-ADENOSYL-L-METHIONINE-DEPENDENT METHYLTRANSFERASES SUPERFAMILY PROTEIN"/>
    <property type="match status" value="1"/>
</dbReference>
<dbReference type="EMBL" id="JELW01000006">
    <property type="protein sequence ID" value="EXV02081.1"/>
    <property type="molecule type" value="Genomic_DNA"/>
</dbReference>
<reference evidence="2 3" key="1">
    <citation type="submission" date="2014-02" db="EMBL/GenBank/DDBJ databases">
        <title>The genome sequence of the entomopathogenic fungus Metarhizium robertsii ARSEF 2575.</title>
        <authorList>
            <person name="Giuliano Garisto Donzelli B."/>
            <person name="Roe B.A."/>
            <person name="Macmil S.L."/>
            <person name="Krasnoff S.B."/>
            <person name="Gibson D.M."/>
        </authorList>
    </citation>
    <scope>NUCLEOTIDE SEQUENCE [LARGE SCALE GENOMIC DNA]</scope>
    <source>
        <strain evidence="2 3">ARSEF 2575</strain>
    </source>
</reference>
<gene>
    <name evidence="2" type="ORF">X797_004919</name>
</gene>
<name>A0A0A1UXK3_9HYPO</name>
<dbReference type="OrthoDB" id="5411518at2759"/>
<dbReference type="SUPFAM" id="SSF53335">
    <property type="entry name" value="S-adenosyl-L-methionine-dependent methyltransferases"/>
    <property type="match status" value="1"/>
</dbReference>
<evidence type="ECO:0000256" key="1">
    <source>
        <dbReference type="SAM" id="MobiDB-lite"/>
    </source>
</evidence>
<protein>
    <submittedName>
        <fullName evidence="2">Uncharacterized protein</fullName>
    </submittedName>
</protein>
<feature type="region of interest" description="Disordered" evidence="1">
    <location>
        <begin position="1"/>
        <end position="20"/>
    </location>
</feature>
<dbReference type="InterPro" id="IPR029063">
    <property type="entry name" value="SAM-dependent_MTases_sf"/>
</dbReference>
<dbReference type="AlphaFoldDB" id="A0A0A1UXK3"/>
<organism evidence="2 3">
    <name type="scientific">Metarhizium robertsii</name>
    <dbReference type="NCBI Taxonomy" id="568076"/>
    <lineage>
        <taxon>Eukaryota</taxon>
        <taxon>Fungi</taxon>
        <taxon>Dikarya</taxon>
        <taxon>Ascomycota</taxon>
        <taxon>Pezizomycotina</taxon>
        <taxon>Sordariomycetes</taxon>
        <taxon>Hypocreomycetidae</taxon>
        <taxon>Hypocreales</taxon>
        <taxon>Clavicipitaceae</taxon>
        <taxon>Metarhizium</taxon>
    </lineage>
</organism>
<proteinExistence type="predicted"/>
<accession>A0A0A1UXK3</accession>
<dbReference type="PANTHER" id="PTHR39290">
    <property type="entry name" value="C3H1-TYPE DOMAIN-CONTAINING PROTEIN-RELATED"/>
    <property type="match status" value="1"/>
</dbReference>
<dbReference type="eggNOG" id="ENOG502QWNG">
    <property type="taxonomic scope" value="Eukaryota"/>
</dbReference>
<dbReference type="HOGENOM" id="CLU_054799_0_0_1"/>
<sequence>MSRPSRVQARCVGNPSFRPEDIAKNQDRLKQARDLLSKNDLYQASRMLLGLPEPDVYTYHAIASVKLAEAQHVVDRGGDNGLHGWYKAEDGSTRDPPSQADIEAYISIFSPTTSTAAALKNFTTNAKKGSLRSETAAHISRNKFIHASLLTQLTIPKCKSPPIQNPYFDFWAWSCRNLEWCGPNACSERTSMGHHILPIFMHHFGCVTPSHEGLEALRILADGRPIADVGSGNGYWSFMLRGYGLTVHAVDNMQSEWRVNWVDDTSITDGVKWLQRNNGGRDMVLLLVYPVVGGGVGGGTEGSFTRGLVGAYEGDTIAVVGTQNRNGYTGFKSMTMDEYMARERKDWVKVVQMPLPSFAGKDEALFVFQRDERAPKADQ</sequence>
<comment type="caution">
    <text evidence="2">The sequence shown here is derived from an EMBL/GenBank/DDBJ whole genome shotgun (WGS) entry which is preliminary data.</text>
</comment>